<name>A0A0E9P5I9_ANGAN</name>
<reference evidence="1" key="1">
    <citation type="submission" date="2014-11" db="EMBL/GenBank/DDBJ databases">
        <authorList>
            <person name="Amaro Gonzalez C."/>
        </authorList>
    </citation>
    <scope>NUCLEOTIDE SEQUENCE</scope>
</reference>
<reference evidence="1" key="2">
    <citation type="journal article" date="2015" name="Fish Shellfish Immunol.">
        <title>Early steps in the European eel (Anguilla anguilla)-Vibrio vulnificus interaction in the gills: Role of the RtxA13 toxin.</title>
        <authorList>
            <person name="Callol A."/>
            <person name="Pajuelo D."/>
            <person name="Ebbesson L."/>
            <person name="Teles M."/>
            <person name="MacKenzie S."/>
            <person name="Amaro C."/>
        </authorList>
    </citation>
    <scope>NUCLEOTIDE SEQUENCE</scope>
</reference>
<dbReference type="AlphaFoldDB" id="A0A0E9P5I9"/>
<accession>A0A0E9P5I9</accession>
<evidence type="ECO:0000313" key="1">
    <source>
        <dbReference type="EMBL" id="JAG99703.1"/>
    </source>
</evidence>
<dbReference type="EMBL" id="GBXM01108873">
    <property type="protein sequence ID" value="JAG99703.1"/>
    <property type="molecule type" value="Transcribed_RNA"/>
</dbReference>
<sequence length="64" mass="7760">MSFFLISQPHKSILYFLWHNSVHVDKYQYQTLKVIKSLESRLHQENSYKCTKEAIEHLTNHKQL</sequence>
<protein>
    <submittedName>
        <fullName evidence="1">Uncharacterized protein</fullName>
    </submittedName>
</protein>
<organism evidence="1">
    <name type="scientific">Anguilla anguilla</name>
    <name type="common">European freshwater eel</name>
    <name type="synonym">Muraena anguilla</name>
    <dbReference type="NCBI Taxonomy" id="7936"/>
    <lineage>
        <taxon>Eukaryota</taxon>
        <taxon>Metazoa</taxon>
        <taxon>Chordata</taxon>
        <taxon>Craniata</taxon>
        <taxon>Vertebrata</taxon>
        <taxon>Euteleostomi</taxon>
        <taxon>Actinopterygii</taxon>
        <taxon>Neopterygii</taxon>
        <taxon>Teleostei</taxon>
        <taxon>Anguilliformes</taxon>
        <taxon>Anguillidae</taxon>
        <taxon>Anguilla</taxon>
    </lineage>
</organism>
<proteinExistence type="predicted"/>